<reference evidence="10" key="2">
    <citation type="submission" date="2012-03" db="EMBL/GenBank/DDBJ databases">
        <title>Genome sequence of the fruiting myxobacterium Corallococcus coralloides DSM 2259.</title>
        <authorList>
            <person name="Huntley S."/>
            <person name="Zhang Y."/>
            <person name="Treuner-Lange A."/>
            <person name="Sensen C.W."/>
            <person name="Sogaard-Andersen L."/>
        </authorList>
    </citation>
    <scope>NUCLEOTIDE SEQUENCE [LARGE SCALE GENOMIC DNA]</scope>
    <source>
        <strain evidence="10">ATCC 25202 / DSM 2259 / NBRC 100086 / M2</strain>
    </source>
</reference>
<dbReference type="PROSITE" id="PS51892">
    <property type="entry name" value="SUBTILASE"/>
    <property type="match status" value="1"/>
</dbReference>
<organism evidence="9 10">
    <name type="scientific">Corallococcus coralloides (strain ATCC 25202 / DSM 2259 / NBRC 100086 / M2)</name>
    <name type="common">Myxococcus coralloides</name>
    <dbReference type="NCBI Taxonomy" id="1144275"/>
    <lineage>
        <taxon>Bacteria</taxon>
        <taxon>Pseudomonadati</taxon>
        <taxon>Myxococcota</taxon>
        <taxon>Myxococcia</taxon>
        <taxon>Myxococcales</taxon>
        <taxon>Cystobacterineae</taxon>
        <taxon>Myxococcaceae</taxon>
        <taxon>Corallococcus</taxon>
    </lineage>
</organism>
<dbReference type="PANTHER" id="PTHR43806">
    <property type="entry name" value="PEPTIDASE S8"/>
    <property type="match status" value="1"/>
</dbReference>
<dbReference type="PANTHER" id="PTHR43806:SF11">
    <property type="entry name" value="CEREVISIN-RELATED"/>
    <property type="match status" value="1"/>
</dbReference>
<evidence type="ECO:0000256" key="1">
    <source>
        <dbReference type="ARBA" id="ARBA00011073"/>
    </source>
</evidence>
<dbReference type="InterPro" id="IPR023828">
    <property type="entry name" value="Peptidase_S8_Ser-AS"/>
</dbReference>
<dbReference type="CDD" id="cd04077">
    <property type="entry name" value="Peptidases_S8_PCSK9_ProteinaseK_like"/>
    <property type="match status" value="1"/>
</dbReference>
<evidence type="ECO:0000256" key="4">
    <source>
        <dbReference type="ARBA" id="ARBA00022825"/>
    </source>
</evidence>
<sequence>MRYFPGKAAPALLPGFRPKLEVPPPGGPMSLKLLSRTVASACVLFLLPACQSTGNPIPPPGDTPCRGTASVQTPVREKFLTVAKPVSGEYVVVLKALQEGDAAQEPGVVARRLTERFGGKAFHVYTHALRGFAARMSEQQARAMSAAPEVEYVQQNGVVTLDESQPDATWGIDRIDQRDLPLNQLYQYQTQGRGVHVYVIDTGIRPTHQEFAGRADIAFDAVGDGRNGVDCNGHGTHVSATVGGNLYGIAKSASLHAVRVLNCEGSGTTAGVVAGVDWVTEHHQSPAVANMSLGGGVDAALDDAVRRSIALGVTYVLAAGNENQDACKRSPARTAEAITVGATTTVDRRASFSNHGDCVDVFAPGEEIFSAWASDDTATRTLSGTSMATPHVTGIVALFLEAHPASAPQEVSTAMTGNATPDKVTNPGRCSPNRMAYSGFIEPLRAPTVRNGGE</sequence>
<name>H8MRH1_CORCM</name>
<dbReference type="Pfam" id="PF00082">
    <property type="entry name" value="Peptidase_S8"/>
    <property type="match status" value="1"/>
</dbReference>
<dbReference type="PROSITE" id="PS00136">
    <property type="entry name" value="SUBTILASE_ASP"/>
    <property type="match status" value="1"/>
</dbReference>
<dbReference type="AlphaFoldDB" id="H8MRH1"/>
<gene>
    <name evidence="9" type="primary">pstI</name>
    <name evidence="9" type="ordered locus">COCOR_06352</name>
</gene>
<dbReference type="eggNOG" id="COG1404">
    <property type="taxonomic scope" value="Bacteria"/>
</dbReference>
<keyword evidence="10" id="KW-1185">Reference proteome</keyword>
<dbReference type="InterPro" id="IPR015500">
    <property type="entry name" value="Peptidase_S8_subtilisin-rel"/>
</dbReference>
<dbReference type="FunFam" id="3.40.50.200:FF:000014">
    <property type="entry name" value="Proteinase K"/>
    <property type="match status" value="1"/>
</dbReference>
<dbReference type="InterPro" id="IPR050131">
    <property type="entry name" value="Peptidase_S8_subtilisin-like"/>
</dbReference>
<dbReference type="GO" id="GO:0005615">
    <property type="term" value="C:extracellular space"/>
    <property type="evidence" value="ECO:0007669"/>
    <property type="project" value="TreeGrafter"/>
</dbReference>
<keyword evidence="2 5" id="KW-0645">Protease</keyword>
<keyword evidence="4 5" id="KW-0720">Serine protease</keyword>
<evidence type="ECO:0000313" key="10">
    <source>
        <dbReference type="Proteomes" id="UP000007587"/>
    </source>
</evidence>
<dbReference type="InParanoid" id="H8MRH1"/>
<accession>H8MRH1</accession>
<evidence type="ECO:0000259" key="7">
    <source>
        <dbReference type="Pfam" id="PF00082"/>
    </source>
</evidence>
<dbReference type="SUPFAM" id="SSF54897">
    <property type="entry name" value="Protease propeptides/inhibitors"/>
    <property type="match status" value="1"/>
</dbReference>
<evidence type="ECO:0000259" key="8">
    <source>
        <dbReference type="Pfam" id="PF05922"/>
    </source>
</evidence>
<feature type="domain" description="Peptidase S8/S53" evidence="7">
    <location>
        <begin position="192"/>
        <end position="421"/>
    </location>
</feature>
<feature type="domain" description="Inhibitor I9" evidence="8">
    <location>
        <begin position="90"/>
        <end position="161"/>
    </location>
</feature>
<dbReference type="InterPro" id="IPR023827">
    <property type="entry name" value="Peptidase_S8_Asp-AS"/>
</dbReference>
<dbReference type="InterPro" id="IPR010259">
    <property type="entry name" value="S8pro/Inhibitor_I9"/>
</dbReference>
<dbReference type="InterPro" id="IPR034193">
    <property type="entry name" value="PCSK9_ProteinaseK-like"/>
</dbReference>
<evidence type="ECO:0000256" key="2">
    <source>
        <dbReference type="ARBA" id="ARBA00022670"/>
    </source>
</evidence>
<comment type="similarity">
    <text evidence="1 5 6">Belongs to the peptidase S8 family.</text>
</comment>
<dbReference type="Gene3D" id="3.30.70.80">
    <property type="entry name" value="Peptidase S8 propeptide/proteinase inhibitor I9"/>
    <property type="match status" value="1"/>
</dbReference>
<evidence type="ECO:0000256" key="6">
    <source>
        <dbReference type="RuleBase" id="RU003355"/>
    </source>
</evidence>
<dbReference type="Proteomes" id="UP000007587">
    <property type="component" value="Chromosome"/>
</dbReference>
<protein>
    <submittedName>
        <fullName evidence="9">Putative aqualysin I</fullName>
    </submittedName>
</protein>
<dbReference type="Pfam" id="PF05922">
    <property type="entry name" value="Inhibitor_I9"/>
    <property type="match status" value="1"/>
</dbReference>
<dbReference type="InterPro" id="IPR037045">
    <property type="entry name" value="S8pro/Inhibitor_I9_sf"/>
</dbReference>
<dbReference type="InterPro" id="IPR036852">
    <property type="entry name" value="Peptidase_S8/S53_dom_sf"/>
</dbReference>
<dbReference type="HOGENOM" id="CLU_011263_1_7_7"/>
<dbReference type="GO" id="GO:0006508">
    <property type="term" value="P:proteolysis"/>
    <property type="evidence" value="ECO:0007669"/>
    <property type="project" value="UniProtKB-KW"/>
</dbReference>
<dbReference type="EMBL" id="CP003389">
    <property type="protein sequence ID" value="AFE10018.1"/>
    <property type="molecule type" value="Genomic_DNA"/>
</dbReference>
<feature type="active site" description="Charge relay system" evidence="5">
    <location>
        <position position="201"/>
    </location>
</feature>
<keyword evidence="3 5" id="KW-0378">Hydrolase</keyword>
<evidence type="ECO:0000256" key="3">
    <source>
        <dbReference type="ARBA" id="ARBA00022801"/>
    </source>
</evidence>
<evidence type="ECO:0000313" key="9">
    <source>
        <dbReference type="EMBL" id="AFE10018.1"/>
    </source>
</evidence>
<dbReference type="PROSITE" id="PS00138">
    <property type="entry name" value="SUBTILASE_SER"/>
    <property type="match status" value="1"/>
</dbReference>
<dbReference type="PRINTS" id="PR00723">
    <property type="entry name" value="SUBTILISIN"/>
</dbReference>
<dbReference type="MEROPS" id="S08.051"/>
<dbReference type="InterPro" id="IPR000209">
    <property type="entry name" value="Peptidase_S8/S53_dom"/>
</dbReference>
<dbReference type="STRING" id="1144275.COCOR_06352"/>
<proteinExistence type="inferred from homology"/>
<dbReference type="GO" id="GO:0004252">
    <property type="term" value="F:serine-type endopeptidase activity"/>
    <property type="evidence" value="ECO:0007669"/>
    <property type="project" value="UniProtKB-UniRule"/>
</dbReference>
<evidence type="ECO:0000256" key="5">
    <source>
        <dbReference type="PROSITE-ProRule" id="PRU01240"/>
    </source>
</evidence>
<feature type="active site" description="Charge relay system" evidence="5">
    <location>
        <position position="386"/>
    </location>
</feature>
<dbReference type="Gene3D" id="3.40.50.200">
    <property type="entry name" value="Peptidase S8/S53 domain"/>
    <property type="match status" value="1"/>
</dbReference>
<reference evidence="9 10" key="1">
    <citation type="journal article" date="2012" name="J. Bacteriol.">
        <title>Complete Genome Sequence of the Fruiting Myxobacterium Corallococcus coralloides DSM 2259.</title>
        <authorList>
            <person name="Huntley S."/>
            <person name="Zhang Y."/>
            <person name="Treuner-Lange A."/>
            <person name="Kneip S."/>
            <person name="Sensen C.W."/>
            <person name="Sogaard-Andersen L."/>
        </authorList>
    </citation>
    <scope>NUCLEOTIDE SEQUENCE [LARGE SCALE GENOMIC DNA]</scope>
    <source>
        <strain evidence="10">ATCC 25202 / DSM 2259 / NBRC 100086 / M2</strain>
    </source>
</reference>
<dbReference type="KEGG" id="ccx:COCOR_06352"/>
<dbReference type="SUPFAM" id="SSF52743">
    <property type="entry name" value="Subtilisin-like"/>
    <property type="match status" value="1"/>
</dbReference>
<feature type="active site" description="Charge relay system" evidence="5">
    <location>
        <position position="234"/>
    </location>
</feature>